<proteinExistence type="predicted"/>
<name>A0AC35F4H0_9BILA</name>
<dbReference type="Proteomes" id="UP000887580">
    <property type="component" value="Unplaced"/>
</dbReference>
<evidence type="ECO:0000313" key="1">
    <source>
        <dbReference type="Proteomes" id="UP000887580"/>
    </source>
</evidence>
<organism evidence="1 2">
    <name type="scientific">Panagrolaimus sp. PS1159</name>
    <dbReference type="NCBI Taxonomy" id="55785"/>
    <lineage>
        <taxon>Eukaryota</taxon>
        <taxon>Metazoa</taxon>
        <taxon>Ecdysozoa</taxon>
        <taxon>Nematoda</taxon>
        <taxon>Chromadorea</taxon>
        <taxon>Rhabditida</taxon>
        <taxon>Tylenchina</taxon>
        <taxon>Panagrolaimomorpha</taxon>
        <taxon>Panagrolaimoidea</taxon>
        <taxon>Panagrolaimidae</taxon>
        <taxon>Panagrolaimus</taxon>
    </lineage>
</organism>
<sequence length="370" mass="42923">MSLLRHSLRTYLTSIRFVSNPSRNFALNTLINNQKENEKEILTLVYQKNFDSALERLKEFEKSTSTEKKNAYFRIKLVSHLLSNGYSSCMDLLDNLKDEYISDEQFSVAIERILNSGNLENSVQNATEFYKKVVNYGIHRKRNRDLLMHKIIQKATLSPTMSFDSLWKLYNELLVAEPLNLSVKEEKIRQKLHPASLWEIIKFVNSLPKTNQNALQILKTFIDSNGSTVQIGCLNNLWLLYNNRVIEFADSLLVSGGAFNQDYIEYVIIIATNTKEPRLLECFLNYPNFFQHKPELLAKISETVALILGKNGDSAGLETLYKKILHIYKHDPEVFHVTIFKKALHRIAHFYKCSNMICPEDLSEVLKRLY</sequence>
<evidence type="ECO:0000313" key="2">
    <source>
        <dbReference type="WBParaSite" id="PS1159_v2.g13037.t1"/>
    </source>
</evidence>
<reference evidence="2" key="1">
    <citation type="submission" date="2022-11" db="UniProtKB">
        <authorList>
            <consortium name="WormBaseParasite"/>
        </authorList>
    </citation>
    <scope>IDENTIFICATION</scope>
</reference>
<dbReference type="WBParaSite" id="PS1159_v2.g13037.t1">
    <property type="protein sequence ID" value="PS1159_v2.g13037.t1"/>
    <property type="gene ID" value="PS1159_v2.g13037"/>
</dbReference>
<accession>A0AC35F4H0</accession>
<protein>
    <submittedName>
        <fullName evidence="2">Uncharacterized protein</fullName>
    </submittedName>
</protein>